<dbReference type="InterPro" id="IPR007325">
    <property type="entry name" value="KFase/CYL"/>
</dbReference>
<dbReference type="Pfam" id="PF04199">
    <property type="entry name" value="Cyclase"/>
    <property type="match status" value="1"/>
</dbReference>
<name>A0A9X1IJ87_9PROT</name>
<dbReference type="GO" id="GO:0019441">
    <property type="term" value="P:L-tryptophan catabolic process to kynurenine"/>
    <property type="evidence" value="ECO:0007669"/>
    <property type="project" value="InterPro"/>
</dbReference>
<keyword evidence="2" id="KW-1185">Reference proteome</keyword>
<comment type="caution">
    <text evidence="1">The sequence shown here is derived from an EMBL/GenBank/DDBJ whole genome shotgun (WGS) entry which is preliminary data.</text>
</comment>
<dbReference type="Gene3D" id="3.50.30.50">
    <property type="entry name" value="Putative cyclase"/>
    <property type="match status" value="1"/>
</dbReference>
<dbReference type="SUPFAM" id="SSF102198">
    <property type="entry name" value="Putative cyclase"/>
    <property type="match status" value="1"/>
</dbReference>
<accession>A0A9X1IJ87</accession>
<proteinExistence type="predicted"/>
<dbReference type="GO" id="GO:0004061">
    <property type="term" value="F:arylformamidase activity"/>
    <property type="evidence" value="ECO:0007669"/>
    <property type="project" value="InterPro"/>
</dbReference>
<dbReference type="AlphaFoldDB" id="A0A9X1IJ87"/>
<dbReference type="RefSeq" id="WP_226611990.1">
    <property type="nucleotide sequence ID" value="NZ_JAJAQI010000041.1"/>
</dbReference>
<dbReference type="PANTHER" id="PTHR31118">
    <property type="entry name" value="CYCLASE-LIKE PROTEIN 2"/>
    <property type="match status" value="1"/>
</dbReference>
<evidence type="ECO:0000313" key="1">
    <source>
        <dbReference type="EMBL" id="MCB4824368.1"/>
    </source>
</evidence>
<evidence type="ECO:0000313" key="2">
    <source>
        <dbReference type="Proteomes" id="UP001139311"/>
    </source>
</evidence>
<gene>
    <name evidence="1" type="ORF">LHA35_21790</name>
</gene>
<reference evidence="1" key="1">
    <citation type="submission" date="2021-10" db="EMBL/GenBank/DDBJ databases">
        <title>Roseicella aerolatum sp. nov., isolated from aerosols of e-waste dismantling site.</title>
        <authorList>
            <person name="Qin T."/>
        </authorList>
    </citation>
    <scope>NUCLEOTIDE SEQUENCE</scope>
    <source>
        <strain evidence="1">GB24</strain>
    </source>
</reference>
<organism evidence="1 2">
    <name type="scientific">Roseicella aerolata</name>
    <dbReference type="NCBI Taxonomy" id="2883479"/>
    <lineage>
        <taxon>Bacteria</taxon>
        <taxon>Pseudomonadati</taxon>
        <taxon>Pseudomonadota</taxon>
        <taxon>Alphaproteobacteria</taxon>
        <taxon>Acetobacterales</taxon>
        <taxon>Roseomonadaceae</taxon>
        <taxon>Roseicella</taxon>
    </lineage>
</organism>
<dbReference type="InterPro" id="IPR037175">
    <property type="entry name" value="KFase_sf"/>
</dbReference>
<dbReference type="Proteomes" id="UP001139311">
    <property type="component" value="Unassembled WGS sequence"/>
</dbReference>
<protein>
    <submittedName>
        <fullName evidence="1">Cyclase family protein</fullName>
    </submittedName>
</protein>
<dbReference type="EMBL" id="JAJAQI010000041">
    <property type="protein sequence ID" value="MCB4824368.1"/>
    <property type="molecule type" value="Genomic_DNA"/>
</dbReference>
<dbReference type="PANTHER" id="PTHR31118:SF32">
    <property type="entry name" value="KYNURENINE FORMAMIDASE"/>
    <property type="match status" value="1"/>
</dbReference>
<sequence>MCEPAPPRGTGWRGWIDLPEAAPVMPDGPWIDLSHPVAESMPRVPMFPPPTIRRLMCQPADPINVTEFGMVVHTGTHLDAPFHFFSDGPTCEAIPPARLNGPGVVWRLDLPPDSLIEPAHLEAARPQLRPGDILALDTGSAALAGTPAYDHHPCLSLAAAEWLVARRVKLLACDFPTPDLPVHRRPASGFDWPVHRRLLSEGVLIVEHLRGARPLAGRRVEVMVGALAIAGSDGAPARIMARAIQDPA</sequence>